<evidence type="ECO:0000313" key="4">
    <source>
        <dbReference type="EMBL" id="BBH18405.1"/>
    </source>
</evidence>
<dbReference type="InterPro" id="IPR024516">
    <property type="entry name" value="Mce_C"/>
</dbReference>
<dbReference type="InterPro" id="IPR005693">
    <property type="entry name" value="Mce"/>
</dbReference>
<dbReference type="Proteomes" id="UP000271573">
    <property type="component" value="Chromosome"/>
</dbReference>
<dbReference type="NCBIfam" id="TIGR00996">
    <property type="entry name" value="Mtu_fam_mce"/>
    <property type="match status" value="1"/>
</dbReference>
<dbReference type="Pfam" id="PF11887">
    <property type="entry name" value="Mce4_CUP1"/>
    <property type="match status" value="1"/>
</dbReference>
<dbReference type="Pfam" id="PF02470">
    <property type="entry name" value="MlaD"/>
    <property type="match status" value="1"/>
</dbReference>
<keyword evidence="1" id="KW-1133">Transmembrane helix</keyword>
<dbReference type="AlphaFoldDB" id="A0A3G9IQS4"/>
<dbReference type="RefSeq" id="WP_125569713.1">
    <property type="nucleotide sequence ID" value="NZ_AP019307.1"/>
</dbReference>
<keyword evidence="1" id="KW-0472">Membrane</keyword>
<reference evidence="4 5" key="1">
    <citation type="submission" date="2018-11" db="EMBL/GenBank/DDBJ databases">
        <title>Complete genome sequence of Nocardioides baekrokdamisoli strain KCTC 39748.</title>
        <authorList>
            <person name="Kang S.W."/>
            <person name="Lee K.C."/>
            <person name="Kim K.K."/>
            <person name="Kim J.S."/>
            <person name="Kim D.S."/>
            <person name="Ko S.H."/>
            <person name="Yang S.H."/>
            <person name="Shin Y.K."/>
            <person name="Lee J.S."/>
        </authorList>
    </citation>
    <scope>NUCLEOTIDE SEQUENCE [LARGE SCALE GENOMIC DNA]</scope>
    <source>
        <strain evidence="4 5">KCTC 39748</strain>
    </source>
</reference>
<keyword evidence="1" id="KW-0812">Transmembrane</keyword>
<organism evidence="4 5">
    <name type="scientific">Nocardioides baekrokdamisoli</name>
    <dbReference type="NCBI Taxonomy" id="1804624"/>
    <lineage>
        <taxon>Bacteria</taxon>
        <taxon>Bacillati</taxon>
        <taxon>Actinomycetota</taxon>
        <taxon>Actinomycetes</taxon>
        <taxon>Propionibacteriales</taxon>
        <taxon>Nocardioidaceae</taxon>
        <taxon>Nocardioides</taxon>
    </lineage>
</organism>
<feature type="domain" description="Mammalian cell entry C-terminal" evidence="3">
    <location>
        <begin position="121"/>
        <end position="296"/>
    </location>
</feature>
<sequence>MSTRNVRTVSAAIKLGIFVVVSLLVTGLLAVIMGHLTVGSQHGYKAIFTTASELKSGDDVRVAGVSVGTVTGVEIYNRNEAIVSFDVTSGLQLTKNSGAEIRFLNIVGDRYLALSQGEASTQMLNPGDTIPATQTTPALDLTALFNGFQPLFQALTPKDVNDLSMNLIQVLQGESGNVSDLLAKTASLTNSLADRDQLINEVITNLGGTLATIDSRHQQLSDLLTGLEQWMGHLSNDRVQIGDSIQNISTLTQELADLLTQARPFTKEDIAQLRRVMTILNQPSAQAALDAALKQLPTTLRRQARIGTFGSWYNYYLCDFTGRVILPQLGTLLNLGPVAAQANSALNQIQAQINKYLNVYSTQPRCAN</sequence>
<feature type="transmembrane region" description="Helical" evidence="1">
    <location>
        <begin position="12"/>
        <end position="36"/>
    </location>
</feature>
<keyword evidence="5" id="KW-1185">Reference proteome</keyword>
<dbReference type="InterPro" id="IPR003399">
    <property type="entry name" value="Mce/MlaD"/>
</dbReference>
<dbReference type="KEGG" id="nbe:Back2_26920"/>
<evidence type="ECO:0000313" key="5">
    <source>
        <dbReference type="Proteomes" id="UP000271573"/>
    </source>
</evidence>
<feature type="domain" description="Mce/MlaD" evidence="2">
    <location>
        <begin position="44"/>
        <end position="117"/>
    </location>
</feature>
<accession>A0A3G9IQS4</accession>
<dbReference type="OrthoDB" id="338143at2"/>
<evidence type="ECO:0000259" key="2">
    <source>
        <dbReference type="Pfam" id="PF02470"/>
    </source>
</evidence>
<dbReference type="PANTHER" id="PTHR33371">
    <property type="entry name" value="INTERMEMBRANE PHOSPHOLIPID TRANSPORT SYSTEM BINDING PROTEIN MLAD-RELATED"/>
    <property type="match status" value="1"/>
</dbReference>
<evidence type="ECO:0000256" key="1">
    <source>
        <dbReference type="SAM" id="Phobius"/>
    </source>
</evidence>
<dbReference type="PANTHER" id="PTHR33371:SF17">
    <property type="entry name" value="MCE-FAMILY PROTEIN MCE1B"/>
    <property type="match status" value="1"/>
</dbReference>
<dbReference type="GO" id="GO:0005576">
    <property type="term" value="C:extracellular region"/>
    <property type="evidence" value="ECO:0007669"/>
    <property type="project" value="TreeGrafter"/>
</dbReference>
<dbReference type="GO" id="GO:0051701">
    <property type="term" value="P:biological process involved in interaction with host"/>
    <property type="evidence" value="ECO:0007669"/>
    <property type="project" value="TreeGrafter"/>
</dbReference>
<evidence type="ECO:0000259" key="3">
    <source>
        <dbReference type="Pfam" id="PF11887"/>
    </source>
</evidence>
<proteinExistence type="predicted"/>
<name>A0A3G9IQS4_9ACTN</name>
<protein>
    <submittedName>
        <fullName evidence="4">ABC transporter substrate-binding protein</fullName>
    </submittedName>
</protein>
<gene>
    <name evidence="4" type="ORF">Back2_26920</name>
</gene>
<dbReference type="InterPro" id="IPR052336">
    <property type="entry name" value="MlaD_Phospholipid_Transporter"/>
</dbReference>
<dbReference type="EMBL" id="AP019307">
    <property type="protein sequence ID" value="BBH18405.1"/>
    <property type="molecule type" value="Genomic_DNA"/>
</dbReference>